<evidence type="ECO:0008006" key="3">
    <source>
        <dbReference type="Google" id="ProtNLM"/>
    </source>
</evidence>
<proteinExistence type="predicted"/>
<protein>
    <recommendedName>
        <fullName evidence="3">F-box domain-containing protein</fullName>
    </recommendedName>
</protein>
<keyword evidence="2" id="KW-1185">Reference proteome</keyword>
<name>A0A164XH97_9AGAM</name>
<dbReference type="SUPFAM" id="SSF52047">
    <property type="entry name" value="RNI-like"/>
    <property type="match status" value="1"/>
</dbReference>
<evidence type="ECO:0000313" key="2">
    <source>
        <dbReference type="Proteomes" id="UP000076722"/>
    </source>
</evidence>
<dbReference type="EMBL" id="KV419400">
    <property type="protein sequence ID" value="KZS95980.1"/>
    <property type="molecule type" value="Genomic_DNA"/>
</dbReference>
<sequence length="473" mass="53477">MAIPHHLHLPHLAAFHRLAPEIWTKIIDDYMTTLEAELQSPIKRLQLTLQLGMINSDSRAMVLNHPFVWRTIHLQWPGDAVDLFLDRAQKRGISLYLNTSQVLDPNDARARASVQRWALFLQTNMASFQDLDLNITTDSAARALSSVLTTPAPYLQTFTLALGPRIVDCNSNLFSCQAPNLRRARFNTSLPWNLRYFESLTDITARVGYSNCEQMLSELESLPKVVTISLAGNGSFDDVPSLQPASLTFLSCLQLQIKGMTSFSVRRLLATIRLPALKELKIDETISCDNEELIPSTILQVLPSAPLANACPKSVFVTIYPNRVKLRTEEPFKFHYTSDWRLVHTAVPPRDERILQTVVGMITAFPFVIDDGVTELTIHHHNRPNRGALTVLNAIDTHLFWRHLFHAYPHIRTLVLAGWVDEAIAVIRESTDVLPDLSQLDVKKTNTETEMLFAQSLEHIKQVRQGIQIVGQF</sequence>
<accession>A0A164XH97</accession>
<dbReference type="AlphaFoldDB" id="A0A164XH97"/>
<evidence type="ECO:0000313" key="1">
    <source>
        <dbReference type="EMBL" id="KZS95980.1"/>
    </source>
</evidence>
<reference evidence="1 2" key="1">
    <citation type="journal article" date="2016" name="Mol. Biol. Evol.">
        <title>Comparative Genomics of Early-Diverging Mushroom-Forming Fungi Provides Insights into the Origins of Lignocellulose Decay Capabilities.</title>
        <authorList>
            <person name="Nagy L.G."/>
            <person name="Riley R."/>
            <person name="Tritt A."/>
            <person name="Adam C."/>
            <person name="Daum C."/>
            <person name="Floudas D."/>
            <person name="Sun H."/>
            <person name="Yadav J.S."/>
            <person name="Pangilinan J."/>
            <person name="Larsson K.H."/>
            <person name="Matsuura K."/>
            <person name="Barry K."/>
            <person name="Labutti K."/>
            <person name="Kuo R."/>
            <person name="Ohm R.A."/>
            <person name="Bhattacharya S.S."/>
            <person name="Shirouzu T."/>
            <person name="Yoshinaga Y."/>
            <person name="Martin F.M."/>
            <person name="Grigoriev I.V."/>
            <person name="Hibbett D.S."/>
        </authorList>
    </citation>
    <scope>NUCLEOTIDE SEQUENCE [LARGE SCALE GENOMIC DNA]</scope>
    <source>
        <strain evidence="1 2">HHB9708</strain>
    </source>
</reference>
<gene>
    <name evidence="1" type="ORF">SISNIDRAFT_483390</name>
</gene>
<organism evidence="1 2">
    <name type="scientific">Sistotremastrum niveocremeum HHB9708</name>
    <dbReference type="NCBI Taxonomy" id="1314777"/>
    <lineage>
        <taxon>Eukaryota</taxon>
        <taxon>Fungi</taxon>
        <taxon>Dikarya</taxon>
        <taxon>Basidiomycota</taxon>
        <taxon>Agaricomycotina</taxon>
        <taxon>Agaricomycetes</taxon>
        <taxon>Sistotremastrales</taxon>
        <taxon>Sistotremastraceae</taxon>
        <taxon>Sertulicium</taxon>
        <taxon>Sertulicium niveocremeum</taxon>
    </lineage>
</organism>
<dbReference type="Proteomes" id="UP000076722">
    <property type="component" value="Unassembled WGS sequence"/>
</dbReference>